<keyword evidence="2" id="KW-1185">Reference proteome</keyword>
<comment type="caution">
    <text evidence="1">The sequence shown here is derived from an EMBL/GenBank/DDBJ whole genome shotgun (WGS) entry which is preliminary data.</text>
</comment>
<dbReference type="SUPFAM" id="SSF55486">
    <property type="entry name" value="Metalloproteases ('zincins'), catalytic domain"/>
    <property type="match status" value="1"/>
</dbReference>
<evidence type="ECO:0000313" key="1">
    <source>
        <dbReference type="EMBL" id="GGO84700.1"/>
    </source>
</evidence>
<reference evidence="2" key="1">
    <citation type="journal article" date="2019" name="Int. J. Syst. Evol. Microbiol.">
        <title>The Global Catalogue of Microorganisms (GCM) 10K type strain sequencing project: providing services to taxonomists for standard genome sequencing and annotation.</title>
        <authorList>
            <consortium name="The Broad Institute Genomics Platform"/>
            <consortium name="The Broad Institute Genome Sequencing Center for Infectious Disease"/>
            <person name="Wu L."/>
            <person name="Ma J."/>
        </authorList>
    </citation>
    <scope>NUCLEOTIDE SEQUENCE [LARGE SCALE GENOMIC DNA]</scope>
    <source>
        <strain evidence="2">CGMCC 4.7371</strain>
    </source>
</reference>
<dbReference type="InterPro" id="IPR038555">
    <property type="entry name" value="Zincin_1_sf"/>
</dbReference>
<dbReference type="InterPro" id="IPR010428">
    <property type="entry name" value="Zincin_1"/>
</dbReference>
<sequence>MRGPGVMPAWAGGVRSMPARPTRRERFDDIVLAIADAIDCRWERELRSVGSLEYAVEDTPLLPEGWAHDSIPLASMIRATGGRPHRLVLFRRPIEHRAPEREDLEALVFTLVVENVAELLGLPAEDIDPRYQPGDD</sequence>
<name>A0ABQ2N4X5_9ACTN</name>
<dbReference type="CDD" id="cd12954">
    <property type="entry name" value="MMP_TTHA0227_like_1"/>
    <property type="match status" value="1"/>
</dbReference>
<dbReference type="Pfam" id="PF06262">
    <property type="entry name" value="Zincin_1"/>
    <property type="match status" value="1"/>
</dbReference>
<protein>
    <recommendedName>
        <fullName evidence="3">Metallopeptidase family protein</fullName>
    </recommendedName>
</protein>
<accession>A0ABQ2N4X5</accession>
<gene>
    <name evidence="1" type="ORF">GCM10011584_02910</name>
</gene>
<dbReference type="EMBL" id="BMNI01000001">
    <property type="protein sequence ID" value="GGO84700.1"/>
    <property type="molecule type" value="Genomic_DNA"/>
</dbReference>
<organism evidence="1 2">
    <name type="scientific">Nocardioides phosphati</name>
    <dbReference type="NCBI Taxonomy" id="1867775"/>
    <lineage>
        <taxon>Bacteria</taxon>
        <taxon>Bacillati</taxon>
        <taxon>Actinomycetota</taxon>
        <taxon>Actinomycetes</taxon>
        <taxon>Propionibacteriales</taxon>
        <taxon>Nocardioidaceae</taxon>
        <taxon>Nocardioides</taxon>
    </lineage>
</organism>
<evidence type="ECO:0008006" key="3">
    <source>
        <dbReference type="Google" id="ProtNLM"/>
    </source>
</evidence>
<evidence type="ECO:0000313" key="2">
    <source>
        <dbReference type="Proteomes" id="UP000655410"/>
    </source>
</evidence>
<dbReference type="Gene3D" id="3.30.2010.20">
    <property type="match status" value="1"/>
</dbReference>
<dbReference type="Proteomes" id="UP000655410">
    <property type="component" value="Unassembled WGS sequence"/>
</dbReference>
<proteinExistence type="predicted"/>